<keyword evidence="2" id="KW-0129">CBS domain</keyword>
<protein>
    <recommendedName>
        <fullName evidence="5">CNNM transmembrane domain-containing protein</fullName>
    </recommendedName>
</protein>
<comment type="caution">
    <text evidence="6">The sequence shown here is derived from an EMBL/GenBank/DDBJ whole genome shotgun (WGS) entry which is preliminary data.</text>
</comment>
<feature type="domain" description="CNNM transmembrane" evidence="5">
    <location>
        <begin position="147"/>
        <end position="328"/>
    </location>
</feature>
<sequence length="328" mass="36222">MESVICRYSLHSSTCSPPFRFLTSSRISVLASSPLGFNYHSKLRSYRFFKKFYHRTLNPCTASHRFVASGVGFGELNADRVETVVEKRVGDMKGLVLKIFLGMVGVYFVSRCHFRAVLAVEALEKIGDNPGGGLVFSKESWMKVLQVLYCFKEQGLILAGLLGLSAFFSMAETSITTLWPWKVRELAEKETENGVFRLLRSDVNRFLTTILIGTTIVNIGATALVTEAATTIFGEAGISAATGVMTVAILLLTEITPKSIAVHNATEVARIVVRPVAWLSLVLYPVGRVATYLSMGIQKMLGLKARRILPFHNVWLETLTGNGFSLRQ</sequence>
<dbReference type="OrthoDB" id="786404at2759"/>
<feature type="transmembrane region" description="Helical" evidence="4">
    <location>
        <begin position="237"/>
        <end position="256"/>
    </location>
</feature>
<dbReference type="PANTHER" id="PTHR22777:SF17">
    <property type="entry name" value="UPF0053 PROTEIN SLL0260"/>
    <property type="match status" value="1"/>
</dbReference>
<dbReference type="EMBL" id="LFYR01000811">
    <property type="protein sequence ID" value="KMZ68743.1"/>
    <property type="molecule type" value="Genomic_DNA"/>
</dbReference>
<reference evidence="7" key="1">
    <citation type="journal article" date="2016" name="Nature">
        <title>The genome of the seagrass Zostera marina reveals angiosperm adaptation to the sea.</title>
        <authorList>
            <person name="Olsen J.L."/>
            <person name="Rouze P."/>
            <person name="Verhelst B."/>
            <person name="Lin Y.-C."/>
            <person name="Bayer T."/>
            <person name="Collen J."/>
            <person name="Dattolo E."/>
            <person name="De Paoli E."/>
            <person name="Dittami S."/>
            <person name="Maumus F."/>
            <person name="Michel G."/>
            <person name="Kersting A."/>
            <person name="Lauritano C."/>
            <person name="Lohaus R."/>
            <person name="Toepel M."/>
            <person name="Tonon T."/>
            <person name="Vanneste K."/>
            <person name="Amirebrahimi M."/>
            <person name="Brakel J."/>
            <person name="Bostroem C."/>
            <person name="Chovatia M."/>
            <person name="Grimwood J."/>
            <person name="Jenkins J.W."/>
            <person name="Jueterbock A."/>
            <person name="Mraz A."/>
            <person name="Stam W.T."/>
            <person name="Tice H."/>
            <person name="Bornberg-Bauer E."/>
            <person name="Green P.J."/>
            <person name="Pearson G.A."/>
            <person name="Procaccini G."/>
            <person name="Duarte C.M."/>
            <person name="Schmutz J."/>
            <person name="Reusch T.B.H."/>
            <person name="Van de Peer Y."/>
        </authorList>
    </citation>
    <scope>NUCLEOTIDE SEQUENCE [LARGE SCALE GENOMIC DNA]</scope>
    <source>
        <strain evidence="7">cv. Finnish</strain>
    </source>
</reference>
<keyword evidence="1" id="KW-0677">Repeat</keyword>
<feature type="transmembrane region" description="Helical" evidence="4">
    <location>
        <begin position="206"/>
        <end position="225"/>
    </location>
</feature>
<evidence type="ECO:0000313" key="6">
    <source>
        <dbReference type="EMBL" id="KMZ68743.1"/>
    </source>
</evidence>
<dbReference type="AlphaFoldDB" id="A0A0K9PI56"/>
<keyword evidence="3 4" id="KW-0472">Membrane</keyword>
<evidence type="ECO:0000259" key="5">
    <source>
        <dbReference type="PROSITE" id="PS51846"/>
    </source>
</evidence>
<accession>A0A0K9PI56</accession>
<evidence type="ECO:0000256" key="4">
    <source>
        <dbReference type="SAM" id="Phobius"/>
    </source>
</evidence>
<dbReference type="PROSITE" id="PS51846">
    <property type="entry name" value="CNNM"/>
    <property type="match status" value="1"/>
</dbReference>
<evidence type="ECO:0000256" key="1">
    <source>
        <dbReference type="ARBA" id="ARBA00022737"/>
    </source>
</evidence>
<dbReference type="PANTHER" id="PTHR22777">
    <property type="entry name" value="HEMOLYSIN-RELATED"/>
    <property type="match status" value="1"/>
</dbReference>
<dbReference type="InterPro" id="IPR002550">
    <property type="entry name" value="CNNM"/>
</dbReference>
<evidence type="ECO:0000256" key="3">
    <source>
        <dbReference type="PROSITE-ProRule" id="PRU01193"/>
    </source>
</evidence>
<proteinExistence type="predicted"/>
<keyword evidence="3 4" id="KW-0812">Transmembrane</keyword>
<organism evidence="6 7">
    <name type="scientific">Zostera marina</name>
    <name type="common">Eelgrass</name>
    <dbReference type="NCBI Taxonomy" id="29655"/>
    <lineage>
        <taxon>Eukaryota</taxon>
        <taxon>Viridiplantae</taxon>
        <taxon>Streptophyta</taxon>
        <taxon>Embryophyta</taxon>
        <taxon>Tracheophyta</taxon>
        <taxon>Spermatophyta</taxon>
        <taxon>Magnoliopsida</taxon>
        <taxon>Liliopsida</taxon>
        <taxon>Zosteraceae</taxon>
        <taxon>Zostera</taxon>
    </lineage>
</organism>
<evidence type="ECO:0000313" key="7">
    <source>
        <dbReference type="Proteomes" id="UP000036987"/>
    </source>
</evidence>
<keyword evidence="7" id="KW-1185">Reference proteome</keyword>
<evidence type="ECO:0000256" key="2">
    <source>
        <dbReference type="ARBA" id="ARBA00023122"/>
    </source>
</evidence>
<dbReference type="Pfam" id="PF01595">
    <property type="entry name" value="CNNM"/>
    <property type="match status" value="1"/>
</dbReference>
<keyword evidence="3 4" id="KW-1133">Transmembrane helix</keyword>
<gene>
    <name evidence="6" type="ORF">ZOSMA_22G00280</name>
</gene>
<dbReference type="GO" id="GO:0016020">
    <property type="term" value="C:membrane"/>
    <property type="evidence" value="ECO:0007669"/>
    <property type="project" value="UniProtKB-UniRule"/>
</dbReference>
<dbReference type="STRING" id="29655.A0A0K9PI56"/>
<name>A0A0K9PI56_ZOSMR</name>
<dbReference type="Proteomes" id="UP000036987">
    <property type="component" value="Unassembled WGS sequence"/>
</dbReference>